<evidence type="ECO:0000313" key="2">
    <source>
        <dbReference type="Proteomes" id="UP001163321"/>
    </source>
</evidence>
<organism evidence="1 2">
    <name type="scientific">Peronosclerospora sorghi</name>
    <dbReference type="NCBI Taxonomy" id="230839"/>
    <lineage>
        <taxon>Eukaryota</taxon>
        <taxon>Sar</taxon>
        <taxon>Stramenopiles</taxon>
        <taxon>Oomycota</taxon>
        <taxon>Peronosporomycetes</taxon>
        <taxon>Peronosporales</taxon>
        <taxon>Peronosporaceae</taxon>
        <taxon>Peronosclerospora</taxon>
    </lineage>
</organism>
<accession>A0ACC0W8G3</accession>
<reference evidence="1 2" key="1">
    <citation type="journal article" date="2022" name="bioRxiv">
        <title>The genome of the oomycete Peronosclerospora sorghi, a cosmopolitan pathogen of maize and sorghum, is inflated with dispersed pseudogenes.</title>
        <authorList>
            <person name="Fletcher K."/>
            <person name="Martin F."/>
            <person name="Isakeit T."/>
            <person name="Cavanaugh K."/>
            <person name="Magill C."/>
            <person name="Michelmore R."/>
        </authorList>
    </citation>
    <scope>NUCLEOTIDE SEQUENCE [LARGE SCALE GENOMIC DNA]</scope>
    <source>
        <strain evidence="1">P6</strain>
    </source>
</reference>
<comment type="caution">
    <text evidence="1">The sequence shown here is derived from an EMBL/GenBank/DDBJ whole genome shotgun (WGS) entry which is preliminary data.</text>
</comment>
<gene>
    <name evidence="1" type="ORF">PsorP6_007375</name>
</gene>
<protein>
    <submittedName>
        <fullName evidence="1">Uncharacterized protein</fullName>
    </submittedName>
</protein>
<evidence type="ECO:0000313" key="1">
    <source>
        <dbReference type="EMBL" id="KAI9914398.1"/>
    </source>
</evidence>
<dbReference type="Proteomes" id="UP001163321">
    <property type="component" value="Chromosome 3"/>
</dbReference>
<keyword evidence="2" id="KW-1185">Reference proteome</keyword>
<proteinExistence type="predicted"/>
<sequence length="184" mass="20526">MNEWMLDTDGTNILDVICYPQVDSTRKISNEIVEIIQGDGRPSIEAQENVTLFFQLLLQSTLASKCVTLEHRLTETAFEWHMGEIESEFTSALIYAGEMVGVVQSIGEPETQKTLNTFHYAGVSAKNVTLGVPRLKEIMNIAKGERTPLLRIFLTPDCAHDADKAKFIQSQLEYTTLADVTANT</sequence>
<dbReference type="EMBL" id="CM047582">
    <property type="protein sequence ID" value="KAI9914398.1"/>
    <property type="molecule type" value="Genomic_DNA"/>
</dbReference>
<name>A0ACC0W8G3_9STRA</name>